<dbReference type="EMBL" id="OX459943">
    <property type="protein sequence ID" value="CAI9177707.1"/>
    <property type="molecule type" value="Genomic_DNA"/>
</dbReference>
<organism evidence="1 2">
    <name type="scientific">Rangifer tarandus platyrhynchus</name>
    <name type="common">Svalbard reindeer</name>
    <dbReference type="NCBI Taxonomy" id="3082113"/>
    <lineage>
        <taxon>Eukaryota</taxon>
        <taxon>Metazoa</taxon>
        <taxon>Chordata</taxon>
        <taxon>Craniata</taxon>
        <taxon>Vertebrata</taxon>
        <taxon>Euteleostomi</taxon>
        <taxon>Mammalia</taxon>
        <taxon>Eutheria</taxon>
        <taxon>Laurasiatheria</taxon>
        <taxon>Artiodactyla</taxon>
        <taxon>Ruminantia</taxon>
        <taxon>Pecora</taxon>
        <taxon>Cervidae</taxon>
        <taxon>Odocoileinae</taxon>
        <taxon>Rangifer</taxon>
    </lineage>
</organism>
<evidence type="ECO:0000313" key="1">
    <source>
        <dbReference type="EMBL" id="CAI9177707.1"/>
    </source>
</evidence>
<keyword evidence="2" id="KW-1185">Reference proteome</keyword>
<accession>A0ABN8ZUS9</accession>
<dbReference type="Proteomes" id="UP001176941">
    <property type="component" value="Chromosome 7"/>
</dbReference>
<sequence length="228" mass="23839">MCSVSFLCSPSPTSLRLLRGTPTSLCPRAPVSARTARQVVERQGMQGLSSRTSGHRSLSGSSVCLVCAPGCPGLQPSPAPRVPGSSIAWCFCGCLSPSSWPPASPSLRVLLLLQAHPTLLPQQKQPLVFPLCFAPSSQPLAQSAPGSYCASVLFQAPLCSPSHVACDAGRLGLLDLLCKFVVPLPCCCLGPSLAPPSTVYVLSLCLPLCWRGDTQHSSGFDRNVGHSC</sequence>
<protein>
    <submittedName>
        <fullName evidence="1">Uncharacterized protein</fullName>
    </submittedName>
</protein>
<name>A0ABN8ZUS9_RANTA</name>
<evidence type="ECO:0000313" key="2">
    <source>
        <dbReference type="Proteomes" id="UP001176941"/>
    </source>
</evidence>
<proteinExistence type="predicted"/>
<gene>
    <name evidence="1" type="ORF">MRATA1EN1_LOCUS26669</name>
</gene>
<reference evidence="1" key="1">
    <citation type="submission" date="2023-04" db="EMBL/GenBank/DDBJ databases">
        <authorList>
            <consortium name="ELIXIR-Norway"/>
        </authorList>
    </citation>
    <scope>NUCLEOTIDE SEQUENCE [LARGE SCALE GENOMIC DNA]</scope>
</reference>